<feature type="repeat" description="PPR" evidence="2">
    <location>
        <begin position="335"/>
        <end position="369"/>
    </location>
</feature>
<evidence type="ECO:0000313" key="3">
    <source>
        <dbReference type="EMBL" id="KAG6406182.1"/>
    </source>
</evidence>
<dbReference type="GO" id="GO:0003723">
    <property type="term" value="F:RNA binding"/>
    <property type="evidence" value="ECO:0007669"/>
    <property type="project" value="InterPro"/>
</dbReference>
<reference evidence="3" key="2">
    <citation type="submission" date="2020-08" db="EMBL/GenBank/DDBJ databases">
        <title>Plant Genome Project.</title>
        <authorList>
            <person name="Zhang R.-G."/>
        </authorList>
    </citation>
    <scope>NUCLEOTIDE SEQUENCE</scope>
    <source>
        <strain evidence="3">Huo1</strain>
        <tissue evidence="3">Leaf</tissue>
    </source>
</reference>
<evidence type="ECO:0000256" key="2">
    <source>
        <dbReference type="PROSITE-ProRule" id="PRU00708"/>
    </source>
</evidence>
<dbReference type="PANTHER" id="PTHR47926">
    <property type="entry name" value="PENTATRICOPEPTIDE REPEAT-CONTAINING PROTEIN"/>
    <property type="match status" value="1"/>
</dbReference>
<sequence>MPNEEDSDIKVQSLMSLITSYLELRDFHSAAMVFFLDLEHNYLHWNTFLEDFKTKDSWLGLEIHACLIQRGFDQDMHTKAALMNFYGSCWGSDSAKKVFHETSDHTSLLWNEAVLVALRNEEWFKQFSSTKVDSNAFTITRVLQACGKMGALDEGKQIHGYILRKAIESNLSKCNSLIFMYSKNGNVEQARAVFDLMQKIETYLPFCLGIFIMDHAKKCITSYSICRMGGFKPNNRSVTTVLQAVSELHCLPIGQEVHCYVIRNGIDSDLHVMTSLLDMYVKNGDLISARAVFDGMVRRNVFAWNAMISGYSFKGDFEKADKLMKLMNEEGVEPDLVTYNSLVSGYSVAGRIDEALNMIKQIKDSGLAPKCGVMDCSYIRQLPKQIPQTSARLLLSDASRRGKEAHCISIRNEYVEDTFVCTSFIDMYSKCGSLETAYRVFQPAEIKTLASWNSMIMGFSSYGHGKEAISLFHGMREEKKLQPDPITMTALLTGCKHSGLIDEGWRLFDSMETEYGITPTIQHYSCMVDLLARAGYLDEAWDFISQMPVEPDSTVWGAILGSCRTHGSLQLGEIAAKQLFKLEPENPANYVMLMNMYTASERWDDVDRVRDLMERRSLNIGNVWSWIEINNTVHDFSASGKPHQKDGEVYFELYHLASEIKSM</sequence>
<dbReference type="Pfam" id="PF01535">
    <property type="entry name" value="PPR"/>
    <property type="match status" value="3"/>
</dbReference>
<feature type="repeat" description="PPR" evidence="2">
    <location>
        <begin position="448"/>
        <end position="478"/>
    </location>
</feature>
<dbReference type="FunFam" id="1.25.40.10:FF:000343">
    <property type="entry name" value="Pentatricopeptide repeat-containing protein At3g58590"/>
    <property type="match status" value="1"/>
</dbReference>
<dbReference type="FunFam" id="1.25.40.10:FF:000090">
    <property type="entry name" value="Pentatricopeptide repeat-containing protein, chloroplastic"/>
    <property type="match status" value="1"/>
</dbReference>
<protein>
    <recommendedName>
        <fullName evidence="5">Pentatricopeptide repeat-containing protein</fullName>
    </recommendedName>
</protein>
<dbReference type="NCBIfam" id="TIGR00756">
    <property type="entry name" value="PPR"/>
    <property type="match status" value="6"/>
</dbReference>
<dbReference type="InterPro" id="IPR046848">
    <property type="entry name" value="E_motif"/>
</dbReference>
<reference evidence="3" key="1">
    <citation type="submission" date="2018-01" db="EMBL/GenBank/DDBJ databases">
        <authorList>
            <person name="Mao J.F."/>
        </authorList>
    </citation>
    <scope>NUCLEOTIDE SEQUENCE</scope>
    <source>
        <strain evidence="3">Huo1</strain>
        <tissue evidence="3">Leaf</tissue>
    </source>
</reference>
<dbReference type="PROSITE" id="PS51375">
    <property type="entry name" value="PPR"/>
    <property type="match status" value="5"/>
</dbReference>
<evidence type="ECO:0008006" key="5">
    <source>
        <dbReference type="Google" id="ProtNLM"/>
    </source>
</evidence>
<feature type="repeat" description="PPR" evidence="2">
    <location>
        <begin position="170"/>
        <end position="204"/>
    </location>
</feature>
<dbReference type="InterPro" id="IPR011990">
    <property type="entry name" value="TPR-like_helical_dom_sf"/>
</dbReference>
<evidence type="ECO:0000256" key="1">
    <source>
        <dbReference type="ARBA" id="ARBA00022737"/>
    </source>
</evidence>
<comment type="caution">
    <text evidence="3">The sequence shown here is derived from an EMBL/GenBank/DDBJ whole genome shotgun (WGS) entry which is preliminary data.</text>
</comment>
<organism evidence="3">
    <name type="scientific">Salvia splendens</name>
    <name type="common">Scarlet sage</name>
    <dbReference type="NCBI Taxonomy" id="180675"/>
    <lineage>
        <taxon>Eukaryota</taxon>
        <taxon>Viridiplantae</taxon>
        <taxon>Streptophyta</taxon>
        <taxon>Embryophyta</taxon>
        <taxon>Tracheophyta</taxon>
        <taxon>Spermatophyta</taxon>
        <taxon>Magnoliopsida</taxon>
        <taxon>eudicotyledons</taxon>
        <taxon>Gunneridae</taxon>
        <taxon>Pentapetalae</taxon>
        <taxon>asterids</taxon>
        <taxon>lamiids</taxon>
        <taxon>Lamiales</taxon>
        <taxon>Lamiaceae</taxon>
        <taxon>Nepetoideae</taxon>
        <taxon>Mentheae</taxon>
        <taxon>Salviinae</taxon>
        <taxon>Salvia</taxon>
        <taxon>Salvia subgen. Calosphace</taxon>
        <taxon>core Calosphace</taxon>
    </lineage>
</organism>
<dbReference type="Proteomes" id="UP000298416">
    <property type="component" value="Unassembled WGS sequence"/>
</dbReference>
<keyword evidence="1" id="KW-0677">Repeat</keyword>
<proteinExistence type="predicted"/>
<dbReference type="Gene3D" id="1.25.40.10">
    <property type="entry name" value="Tetratricopeptide repeat domain"/>
    <property type="match status" value="3"/>
</dbReference>
<name>A0A8X8ZIF5_SALSN</name>
<keyword evidence="4" id="KW-1185">Reference proteome</keyword>
<dbReference type="InterPro" id="IPR002885">
    <property type="entry name" value="PPR_rpt"/>
</dbReference>
<gene>
    <name evidence="3" type="ORF">SASPL_133781</name>
</gene>
<accession>A0A8X8ZIF5</accession>
<dbReference type="Pfam" id="PF13041">
    <property type="entry name" value="PPR_2"/>
    <property type="match status" value="2"/>
</dbReference>
<evidence type="ECO:0000313" key="4">
    <source>
        <dbReference type="Proteomes" id="UP000298416"/>
    </source>
</evidence>
<feature type="repeat" description="PPR" evidence="2">
    <location>
        <begin position="300"/>
        <end position="334"/>
    </location>
</feature>
<dbReference type="PANTHER" id="PTHR47926:SF539">
    <property type="entry name" value="DYW DOMAIN-CONTAINING PROTEIN"/>
    <property type="match status" value="1"/>
</dbReference>
<dbReference type="GO" id="GO:0009451">
    <property type="term" value="P:RNA modification"/>
    <property type="evidence" value="ECO:0007669"/>
    <property type="project" value="InterPro"/>
</dbReference>
<dbReference type="AlphaFoldDB" id="A0A8X8ZIF5"/>
<feature type="repeat" description="PPR" evidence="2">
    <location>
        <begin position="484"/>
        <end position="519"/>
    </location>
</feature>
<dbReference type="InterPro" id="IPR046960">
    <property type="entry name" value="PPR_At4g14850-like_plant"/>
</dbReference>
<dbReference type="EMBL" id="PNBA02000012">
    <property type="protein sequence ID" value="KAG6406182.1"/>
    <property type="molecule type" value="Genomic_DNA"/>
</dbReference>
<dbReference type="Pfam" id="PF20431">
    <property type="entry name" value="E_motif"/>
    <property type="match status" value="1"/>
</dbReference>